<evidence type="ECO:0000256" key="1">
    <source>
        <dbReference type="SAM" id="MobiDB-lite"/>
    </source>
</evidence>
<protein>
    <submittedName>
        <fullName evidence="2">Uncharacterized protein</fullName>
    </submittedName>
</protein>
<name>A0A8T0HKK9_CERPU</name>
<proteinExistence type="predicted"/>
<dbReference type="Proteomes" id="UP000822688">
    <property type="component" value="Chromosome V"/>
</dbReference>
<evidence type="ECO:0000313" key="2">
    <source>
        <dbReference type="EMBL" id="KAG0571350.1"/>
    </source>
</evidence>
<comment type="caution">
    <text evidence="2">The sequence shown here is derived from an EMBL/GenBank/DDBJ whole genome shotgun (WGS) entry which is preliminary data.</text>
</comment>
<organism evidence="2 3">
    <name type="scientific">Ceratodon purpureus</name>
    <name type="common">Fire moss</name>
    <name type="synonym">Dicranum purpureum</name>
    <dbReference type="NCBI Taxonomy" id="3225"/>
    <lineage>
        <taxon>Eukaryota</taxon>
        <taxon>Viridiplantae</taxon>
        <taxon>Streptophyta</taxon>
        <taxon>Embryophyta</taxon>
        <taxon>Bryophyta</taxon>
        <taxon>Bryophytina</taxon>
        <taxon>Bryopsida</taxon>
        <taxon>Dicranidae</taxon>
        <taxon>Pseudoditrichales</taxon>
        <taxon>Ditrichaceae</taxon>
        <taxon>Ceratodon</taxon>
    </lineage>
</organism>
<evidence type="ECO:0000313" key="3">
    <source>
        <dbReference type="Proteomes" id="UP000822688"/>
    </source>
</evidence>
<sequence length="129" mass="14113">MMIVIVVMKVLVAFYVLKCMLPITMTAALYVIAASALLFANCVAKFRGVVAFEDNSAEDATETAPVGYEEVGPQGDSEHATDHSATDFFSSLPNNIVVMCIWPKVVASNRNFGETCRMIANARLVFRAW</sequence>
<feature type="region of interest" description="Disordered" evidence="1">
    <location>
        <begin position="61"/>
        <end position="81"/>
    </location>
</feature>
<dbReference type="EMBL" id="CM026426">
    <property type="protein sequence ID" value="KAG0571350.1"/>
    <property type="molecule type" value="Genomic_DNA"/>
</dbReference>
<accession>A0A8T0HKK9</accession>
<reference evidence="2" key="1">
    <citation type="submission" date="2020-06" db="EMBL/GenBank/DDBJ databases">
        <title>WGS assembly of Ceratodon purpureus strain R40.</title>
        <authorList>
            <person name="Carey S.B."/>
            <person name="Jenkins J."/>
            <person name="Shu S."/>
            <person name="Lovell J.T."/>
            <person name="Sreedasyam A."/>
            <person name="Maumus F."/>
            <person name="Tiley G.P."/>
            <person name="Fernandez-Pozo N."/>
            <person name="Barry K."/>
            <person name="Chen C."/>
            <person name="Wang M."/>
            <person name="Lipzen A."/>
            <person name="Daum C."/>
            <person name="Saski C.A."/>
            <person name="Payton A.C."/>
            <person name="Mcbreen J.C."/>
            <person name="Conrad R.E."/>
            <person name="Kollar L.M."/>
            <person name="Olsson S."/>
            <person name="Huttunen S."/>
            <person name="Landis J.B."/>
            <person name="Wickett N.J."/>
            <person name="Johnson M.G."/>
            <person name="Rensing S.A."/>
            <person name="Grimwood J."/>
            <person name="Schmutz J."/>
            <person name="Mcdaniel S.F."/>
        </authorList>
    </citation>
    <scope>NUCLEOTIDE SEQUENCE</scope>
    <source>
        <strain evidence="2">R40</strain>
    </source>
</reference>
<keyword evidence="3" id="KW-1185">Reference proteome</keyword>
<dbReference type="AlphaFoldDB" id="A0A8T0HKK9"/>
<gene>
    <name evidence="2" type="ORF">KC19_VG004200</name>
</gene>